<feature type="region of interest" description="Disordered" evidence="1">
    <location>
        <begin position="105"/>
        <end position="140"/>
    </location>
</feature>
<dbReference type="AlphaFoldDB" id="A0A0C3CJP7"/>
<sequence length="195" mass="21906">MSFSFFPSKQVEDVNPIQPTAQMPNVFVVPPEEDQTPPWCFFDAENPALSQVVERPETPDIAVLDFPYNEDTPIYRRNPHPDSVVPPLKGIETISVVQALLRGNADEDDDDDSDSEFEQNMGLEDDPHVIHDTRRQESTRTLRDVANDSDVIEVVRSVATITPRTTQKKSEAFKLPPKASVTLPSNTALQRFFGL</sequence>
<proteinExistence type="predicted"/>
<dbReference type="HOGENOM" id="CLU_1396474_0_0_1"/>
<name>A0A0C3CJP7_HEBCY</name>
<accession>A0A0C3CJP7</accession>
<reference evidence="3" key="2">
    <citation type="submission" date="2015-01" db="EMBL/GenBank/DDBJ databases">
        <title>Evolutionary Origins and Diversification of the Mycorrhizal Mutualists.</title>
        <authorList>
            <consortium name="DOE Joint Genome Institute"/>
            <consortium name="Mycorrhizal Genomics Consortium"/>
            <person name="Kohler A."/>
            <person name="Kuo A."/>
            <person name="Nagy L.G."/>
            <person name="Floudas D."/>
            <person name="Copeland A."/>
            <person name="Barry K.W."/>
            <person name="Cichocki N."/>
            <person name="Veneault-Fourrey C."/>
            <person name="LaButti K."/>
            <person name="Lindquist E.A."/>
            <person name="Lipzen A."/>
            <person name="Lundell T."/>
            <person name="Morin E."/>
            <person name="Murat C."/>
            <person name="Riley R."/>
            <person name="Ohm R."/>
            <person name="Sun H."/>
            <person name="Tunlid A."/>
            <person name="Henrissat B."/>
            <person name="Grigoriev I.V."/>
            <person name="Hibbett D.S."/>
            <person name="Martin F."/>
        </authorList>
    </citation>
    <scope>NUCLEOTIDE SEQUENCE [LARGE SCALE GENOMIC DNA]</scope>
    <source>
        <strain evidence="3">h7</strain>
    </source>
</reference>
<gene>
    <name evidence="2" type="ORF">M413DRAFT_90748</name>
</gene>
<protein>
    <submittedName>
        <fullName evidence="2">Uncharacterized protein</fullName>
    </submittedName>
</protein>
<feature type="compositionally biased region" description="Acidic residues" evidence="1">
    <location>
        <begin position="106"/>
        <end position="117"/>
    </location>
</feature>
<dbReference type="OrthoDB" id="3071192at2759"/>
<feature type="compositionally biased region" description="Basic and acidic residues" evidence="1">
    <location>
        <begin position="125"/>
        <end position="140"/>
    </location>
</feature>
<dbReference type="EMBL" id="KN831768">
    <property type="protein sequence ID" value="KIM48945.1"/>
    <property type="molecule type" value="Genomic_DNA"/>
</dbReference>
<reference evidence="2 3" key="1">
    <citation type="submission" date="2014-04" db="EMBL/GenBank/DDBJ databases">
        <authorList>
            <consortium name="DOE Joint Genome Institute"/>
            <person name="Kuo A."/>
            <person name="Gay G."/>
            <person name="Dore J."/>
            <person name="Kohler A."/>
            <person name="Nagy L.G."/>
            <person name="Floudas D."/>
            <person name="Copeland A."/>
            <person name="Barry K.W."/>
            <person name="Cichocki N."/>
            <person name="Veneault-Fourrey C."/>
            <person name="LaButti K."/>
            <person name="Lindquist E.A."/>
            <person name="Lipzen A."/>
            <person name="Lundell T."/>
            <person name="Morin E."/>
            <person name="Murat C."/>
            <person name="Sun H."/>
            <person name="Tunlid A."/>
            <person name="Henrissat B."/>
            <person name="Grigoriev I.V."/>
            <person name="Hibbett D.S."/>
            <person name="Martin F."/>
            <person name="Nordberg H.P."/>
            <person name="Cantor M.N."/>
            <person name="Hua S.X."/>
        </authorList>
    </citation>
    <scope>NUCLEOTIDE SEQUENCE [LARGE SCALE GENOMIC DNA]</scope>
    <source>
        <strain evidence="3">h7</strain>
    </source>
</reference>
<evidence type="ECO:0000256" key="1">
    <source>
        <dbReference type="SAM" id="MobiDB-lite"/>
    </source>
</evidence>
<evidence type="ECO:0000313" key="2">
    <source>
        <dbReference type="EMBL" id="KIM48945.1"/>
    </source>
</evidence>
<keyword evidence="3" id="KW-1185">Reference proteome</keyword>
<dbReference type="Proteomes" id="UP000053424">
    <property type="component" value="Unassembled WGS sequence"/>
</dbReference>
<evidence type="ECO:0000313" key="3">
    <source>
        <dbReference type="Proteomes" id="UP000053424"/>
    </source>
</evidence>
<organism evidence="2 3">
    <name type="scientific">Hebeloma cylindrosporum</name>
    <dbReference type="NCBI Taxonomy" id="76867"/>
    <lineage>
        <taxon>Eukaryota</taxon>
        <taxon>Fungi</taxon>
        <taxon>Dikarya</taxon>
        <taxon>Basidiomycota</taxon>
        <taxon>Agaricomycotina</taxon>
        <taxon>Agaricomycetes</taxon>
        <taxon>Agaricomycetidae</taxon>
        <taxon>Agaricales</taxon>
        <taxon>Agaricineae</taxon>
        <taxon>Hymenogastraceae</taxon>
        <taxon>Hebeloma</taxon>
    </lineage>
</organism>